<dbReference type="EMBL" id="BAABHS010000062">
    <property type="protein sequence ID" value="GAA4996606.1"/>
    <property type="molecule type" value="Genomic_DNA"/>
</dbReference>
<dbReference type="Pfam" id="PF00668">
    <property type="entry name" value="Condensation"/>
    <property type="match status" value="1"/>
</dbReference>
<name>A0ABP9IF77_9ACTN</name>
<organism evidence="3 4">
    <name type="scientific">Yinghuangia aomiensis</name>
    <dbReference type="NCBI Taxonomy" id="676205"/>
    <lineage>
        <taxon>Bacteria</taxon>
        <taxon>Bacillati</taxon>
        <taxon>Actinomycetota</taxon>
        <taxon>Actinomycetes</taxon>
        <taxon>Kitasatosporales</taxon>
        <taxon>Streptomycetaceae</taxon>
        <taxon>Yinghuangia</taxon>
    </lineage>
</organism>
<evidence type="ECO:0000259" key="2">
    <source>
        <dbReference type="Pfam" id="PF00668"/>
    </source>
</evidence>
<feature type="region of interest" description="Disordered" evidence="1">
    <location>
        <begin position="222"/>
        <end position="252"/>
    </location>
</feature>
<keyword evidence="4" id="KW-1185">Reference proteome</keyword>
<proteinExistence type="predicted"/>
<dbReference type="Gene3D" id="3.30.559.30">
    <property type="entry name" value="Nonribosomal peptide synthetase, condensation domain"/>
    <property type="match status" value="1"/>
</dbReference>
<sequence>MLPYDRPRPATDSHQGSDLALWIDARLHAALADLASRAGASLFMVLNAGLAALLTERGAGTDICITSPVAGRTDQALDDLVGCFINVVVLRTDTSADPSFAQLLERVRETALAAYAHQEVPFGHLAKALKPTPRCLTQVRLILQNTPEYDFDLPGMRVREVVAPTGTAKVDFGISLTEREHADGSLAGLDGVIQFRTDLFDERTVGDLATRWVRLLKAAVESPDKPLSELTTSDAPGDTQPDAVRALSVNPQ</sequence>
<dbReference type="PANTHER" id="PTHR45527">
    <property type="entry name" value="NONRIBOSOMAL PEPTIDE SYNTHETASE"/>
    <property type="match status" value="1"/>
</dbReference>
<feature type="domain" description="Condensation" evidence="2">
    <location>
        <begin position="2"/>
        <end position="233"/>
    </location>
</feature>
<dbReference type="PANTHER" id="PTHR45527:SF1">
    <property type="entry name" value="FATTY ACID SYNTHASE"/>
    <property type="match status" value="1"/>
</dbReference>
<dbReference type="SUPFAM" id="SSF52777">
    <property type="entry name" value="CoA-dependent acyltransferases"/>
    <property type="match status" value="1"/>
</dbReference>
<dbReference type="InterPro" id="IPR001242">
    <property type="entry name" value="Condensation_dom"/>
</dbReference>
<dbReference type="InterPro" id="IPR023213">
    <property type="entry name" value="CAT-like_dom_sf"/>
</dbReference>
<evidence type="ECO:0000313" key="4">
    <source>
        <dbReference type="Proteomes" id="UP001500466"/>
    </source>
</evidence>
<protein>
    <recommendedName>
        <fullName evidence="2">Condensation domain-containing protein</fullName>
    </recommendedName>
</protein>
<accession>A0ABP9IF77</accession>
<gene>
    <name evidence="3" type="ORF">GCM10023205_82310</name>
</gene>
<dbReference type="Proteomes" id="UP001500466">
    <property type="component" value="Unassembled WGS sequence"/>
</dbReference>
<reference evidence="4" key="1">
    <citation type="journal article" date="2019" name="Int. J. Syst. Evol. Microbiol.">
        <title>The Global Catalogue of Microorganisms (GCM) 10K type strain sequencing project: providing services to taxonomists for standard genome sequencing and annotation.</title>
        <authorList>
            <consortium name="The Broad Institute Genomics Platform"/>
            <consortium name="The Broad Institute Genome Sequencing Center for Infectious Disease"/>
            <person name="Wu L."/>
            <person name="Ma J."/>
        </authorList>
    </citation>
    <scope>NUCLEOTIDE SEQUENCE [LARGE SCALE GENOMIC DNA]</scope>
    <source>
        <strain evidence="4">JCM 17986</strain>
    </source>
</reference>
<comment type="caution">
    <text evidence="3">The sequence shown here is derived from an EMBL/GenBank/DDBJ whole genome shotgun (WGS) entry which is preliminary data.</text>
</comment>
<evidence type="ECO:0000256" key="1">
    <source>
        <dbReference type="SAM" id="MobiDB-lite"/>
    </source>
</evidence>
<evidence type="ECO:0000313" key="3">
    <source>
        <dbReference type="EMBL" id="GAA4996606.1"/>
    </source>
</evidence>
<dbReference type="Gene3D" id="3.30.559.10">
    <property type="entry name" value="Chloramphenicol acetyltransferase-like domain"/>
    <property type="match status" value="1"/>
</dbReference>